<organism evidence="18 19">
    <name type="scientific">Geochorda subterranea</name>
    <dbReference type="NCBI Taxonomy" id="3109564"/>
    <lineage>
        <taxon>Bacteria</taxon>
        <taxon>Bacillati</taxon>
        <taxon>Bacillota</taxon>
        <taxon>Limnochordia</taxon>
        <taxon>Limnochordales</taxon>
        <taxon>Geochordaceae</taxon>
        <taxon>Geochorda</taxon>
    </lineage>
</organism>
<comment type="subcellular location">
    <subcellularLocation>
        <location evidence="3 16">Cytoplasm</location>
    </subcellularLocation>
</comment>
<dbReference type="Pfam" id="PF02873">
    <property type="entry name" value="MurB_C"/>
    <property type="match status" value="1"/>
</dbReference>
<gene>
    <name evidence="16 18" type="primary">murB</name>
    <name evidence="18" type="ORF">VLY81_11535</name>
</gene>
<accession>A0ABZ1BN67</accession>
<keyword evidence="19" id="KW-1185">Reference proteome</keyword>
<dbReference type="InterPro" id="IPR016166">
    <property type="entry name" value="FAD-bd_PCMH"/>
</dbReference>
<evidence type="ECO:0000313" key="19">
    <source>
        <dbReference type="Proteomes" id="UP001333102"/>
    </source>
</evidence>
<dbReference type="PANTHER" id="PTHR21071">
    <property type="entry name" value="UDP-N-ACETYLENOLPYRUVOYLGLUCOSAMINE REDUCTASE"/>
    <property type="match status" value="1"/>
</dbReference>
<dbReference type="Proteomes" id="UP001333102">
    <property type="component" value="Chromosome"/>
</dbReference>
<dbReference type="PROSITE" id="PS51387">
    <property type="entry name" value="FAD_PCMH"/>
    <property type="match status" value="1"/>
</dbReference>
<feature type="domain" description="FAD-binding PCMH-type" evidence="17">
    <location>
        <begin position="38"/>
        <end position="205"/>
    </location>
</feature>
<dbReference type="HAMAP" id="MF_00037">
    <property type="entry name" value="MurB"/>
    <property type="match status" value="1"/>
</dbReference>
<dbReference type="GO" id="GO:0008762">
    <property type="term" value="F:UDP-N-acetylmuramate dehydrogenase activity"/>
    <property type="evidence" value="ECO:0007669"/>
    <property type="project" value="UniProtKB-EC"/>
</dbReference>
<evidence type="ECO:0000256" key="11">
    <source>
        <dbReference type="ARBA" id="ARBA00022984"/>
    </source>
</evidence>
<evidence type="ECO:0000256" key="3">
    <source>
        <dbReference type="ARBA" id="ARBA00004496"/>
    </source>
</evidence>
<keyword evidence="5 16" id="KW-0963">Cytoplasm</keyword>
<evidence type="ECO:0000256" key="7">
    <source>
        <dbReference type="ARBA" id="ARBA00022630"/>
    </source>
</evidence>
<dbReference type="PANTHER" id="PTHR21071:SF4">
    <property type="entry name" value="UDP-N-ACETYLENOLPYRUVOYLGLUCOSAMINE REDUCTASE"/>
    <property type="match status" value="1"/>
</dbReference>
<evidence type="ECO:0000256" key="14">
    <source>
        <dbReference type="ARBA" id="ARBA00023316"/>
    </source>
</evidence>
<keyword evidence="6 16" id="KW-0132">Cell division</keyword>
<dbReference type="SUPFAM" id="SSF56176">
    <property type="entry name" value="FAD-binding/transporter-associated domain-like"/>
    <property type="match status" value="1"/>
</dbReference>
<dbReference type="RefSeq" id="WP_324668334.1">
    <property type="nucleotide sequence ID" value="NZ_CP141614.1"/>
</dbReference>
<evidence type="ECO:0000256" key="13">
    <source>
        <dbReference type="ARBA" id="ARBA00023306"/>
    </source>
</evidence>
<evidence type="ECO:0000256" key="9">
    <source>
        <dbReference type="ARBA" id="ARBA00022857"/>
    </source>
</evidence>
<sequence length="317" mass="33905">MGSTRAPSVTAGWVALLRERLKGAVLVDEPMSAHTAFRVGGPADVLVIPEGRDDLRWALEVCATHGIPFTVIGRGSNLLVSDDGIEGVVIKISRGLSRVRWEGTSLEAEAGAPLPAVAWQAASRGLSGLEFGVMIPGSVGGAVVMNAGAHHHAISAVVRQVECLAATGEMTTLDREALGFDYRTSVLQARPELVVVSARLELAPRPPEAIMVQMQAYLEARRRTQPLGEPGAGSIFRNPPGDYAGRLIEQAGLKGWRRGDVEISPVHANFIVNKGHARCREVLEAIRMVRQAVQARFGVLLQLEVKVIGRFASDPLA</sequence>
<feature type="active site" description="Proton donor" evidence="16">
    <location>
        <position position="234"/>
    </location>
</feature>
<dbReference type="Gene3D" id="3.30.465.10">
    <property type="match status" value="1"/>
</dbReference>
<keyword evidence="10 16" id="KW-0133">Cell shape</keyword>
<evidence type="ECO:0000256" key="6">
    <source>
        <dbReference type="ARBA" id="ARBA00022618"/>
    </source>
</evidence>
<keyword evidence="11 16" id="KW-0573">Peptidoglycan synthesis</keyword>
<dbReference type="EMBL" id="CP141614">
    <property type="protein sequence ID" value="WRP14048.1"/>
    <property type="molecule type" value="Genomic_DNA"/>
</dbReference>
<dbReference type="EC" id="1.3.1.98" evidence="16"/>
<keyword evidence="8 16" id="KW-0274">FAD</keyword>
<evidence type="ECO:0000256" key="2">
    <source>
        <dbReference type="ARBA" id="ARBA00003921"/>
    </source>
</evidence>
<comment type="cofactor">
    <cofactor evidence="1 16">
        <name>FAD</name>
        <dbReference type="ChEBI" id="CHEBI:57692"/>
    </cofactor>
</comment>
<evidence type="ECO:0000256" key="4">
    <source>
        <dbReference type="ARBA" id="ARBA00004752"/>
    </source>
</evidence>
<dbReference type="InterPro" id="IPR016167">
    <property type="entry name" value="FAD-bd_PCMH_sub1"/>
</dbReference>
<dbReference type="InterPro" id="IPR003170">
    <property type="entry name" value="MurB"/>
</dbReference>
<comment type="function">
    <text evidence="2 16">Cell wall formation.</text>
</comment>
<dbReference type="InterPro" id="IPR006094">
    <property type="entry name" value="Oxid_FAD_bind_N"/>
</dbReference>
<comment type="pathway">
    <text evidence="4 16">Cell wall biogenesis; peptidoglycan biosynthesis.</text>
</comment>
<evidence type="ECO:0000256" key="10">
    <source>
        <dbReference type="ARBA" id="ARBA00022960"/>
    </source>
</evidence>
<reference evidence="19" key="1">
    <citation type="submission" date="2023-12" db="EMBL/GenBank/DDBJ databases">
        <title>Novel isolates from deep terrestrial aquifers shed light on the physiology and ecology of the class Limnochordia.</title>
        <authorList>
            <person name="Karnachuk O.V."/>
            <person name="Lukina A.P."/>
            <person name="Avakyan M.R."/>
            <person name="Kadnikov V."/>
            <person name="Begmatov S."/>
            <person name="Beletsky A.V."/>
            <person name="Mardanov A.V."/>
            <person name="Ravin N.V."/>
        </authorList>
    </citation>
    <scope>NUCLEOTIDE SEQUENCE [LARGE SCALE GENOMIC DNA]</scope>
    <source>
        <strain evidence="19">LN</strain>
    </source>
</reference>
<dbReference type="InterPro" id="IPR036318">
    <property type="entry name" value="FAD-bd_PCMH-like_sf"/>
</dbReference>
<proteinExistence type="inferred from homology"/>
<dbReference type="NCBIfam" id="NF010480">
    <property type="entry name" value="PRK13905.1"/>
    <property type="match status" value="1"/>
</dbReference>
<comment type="similarity">
    <text evidence="16">Belongs to the MurB family.</text>
</comment>
<evidence type="ECO:0000313" key="18">
    <source>
        <dbReference type="EMBL" id="WRP14048.1"/>
    </source>
</evidence>
<keyword evidence="14 16" id="KW-0961">Cell wall biogenesis/degradation</keyword>
<evidence type="ECO:0000259" key="17">
    <source>
        <dbReference type="PROSITE" id="PS51387"/>
    </source>
</evidence>
<keyword evidence="9 16" id="KW-0521">NADP</keyword>
<keyword evidence="12 16" id="KW-0560">Oxidoreductase</keyword>
<feature type="active site" evidence="16">
    <location>
        <position position="304"/>
    </location>
</feature>
<keyword evidence="13 16" id="KW-0131">Cell cycle</keyword>
<comment type="catalytic activity">
    <reaction evidence="15 16">
        <text>UDP-N-acetyl-alpha-D-muramate + NADP(+) = UDP-N-acetyl-3-O-(1-carboxyvinyl)-alpha-D-glucosamine + NADPH + H(+)</text>
        <dbReference type="Rhea" id="RHEA:12248"/>
        <dbReference type="ChEBI" id="CHEBI:15378"/>
        <dbReference type="ChEBI" id="CHEBI:57783"/>
        <dbReference type="ChEBI" id="CHEBI:58349"/>
        <dbReference type="ChEBI" id="CHEBI:68483"/>
        <dbReference type="ChEBI" id="CHEBI:70757"/>
        <dbReference type="EC" id="1.3.1.98"/>
    </reaction>
</comment>
<evidence type="ECO:0000256" key="16">
    <source>
        <dbReference type="HAMAP-Rule" id="MF_00037"/>
    </source>
</evidence>
<dbReference type="Gene3D" id="3.90.78.10">
    <property type="entry name" value="UDP-N-acetylenolpyruvoylglucosamine reductase, C-terminal domain"/>
    <property type="match status" value="1"/>
</dbReference>
<protein>
    <recommendedName>
        <fullName evidence="16">UDP-N-acetylenolpyruvoylglucosamine reductase</fullName>
        <ecNumber evidence="16">1.3.1.98</ecNumber>
    </recommendedName>
    <alternativeName>
        <fullName evidence="16">UDP-N-acetylmuramate dehydrogenase</fullName>
    </alternativeName>
</protein>
<evidence type="ECO:0000256" key="1">
    <source>
        <dbReference type="ARBA" id="ARBA00001974"/>
    </source>
</evidence>
<dbReference type="InterPro" id="IPR016169">
    <property type="entry name" value="FAD-bd_PCMH_sub2"/>
</dbReference>
<feature type="active site" evidence="16">
    <location>
        <position position="183"/>
    </location>
</feature>
<evidence type="ECO:0000256" key="15">
    <source>
        <dbReference type="ARBA" id="ARBA00048914"/>
    </source>
</evidence>
<dbReference type="Pfam" id="PF01565">
    <property type="entry name" value="FAD_binding_4"/>
    <property type="match status" value="1"/>
</dbReference>
<keyword evidence="7 16" id="KW-0285">Flavoprotein</keyword>
<name>A0ABZ1BN67_9FIRM</name>
<evidence type="ECO:0000256" key="5">
    <source>
        <dbReference type="ARBA" id="ARBA00022490"/>
    </source>
</evidence>
<dbReference type="Gene3D" id="3.30.43.10">
    <property type="entry name" value="Uridine Diphospho-n-acetylenolpyruvylglucosamine Reductase, domain 2"/>
    <property type="match status" value="1"/>
</dbReference>
<evidence type="ECO:0000256" key="8">
    <source>
        <dbReference type="ARBA" id="ARBA00022827"/>
    </source>
</evidence>
<evidence type="ECO:0000256" key="12">
    <source>
        <dbReference type="ARBA" id="ARBA00023002"/>
    </source>
</evidence>
<dbReference type="InterPro" id="IPR011601">
    <property type="entry name" value="MurB_C"/>
</dbReference>
<dbReference type="InterPro" id="IPR036635">
    <property type="entry name" value="MurB_C_sf"/>
</dbReference>
<dbReference type="SUPFAM" id="SSF56194">
    <property type="entry name" value="Uridine diphospho-N-Acetylenolpyruvylglucosamine reductase, MurB, C-terminal domain"/>
    <property type="match status" value="1"/>
</dbReference>
<dbReference type="NCBIfam" id="TIGR00179">
    <property type="entry name" value="murB"/>
    <property type="match status" value="1"/>
</dbReference>